<proteinExistence type="predicted"/>
<keyword evidence="1" id="KW-1133">Transmembrane helix</keyword>
<dbReference type="AlphaFoldDB" id="A0A3B0SGE3"/>
<feature type="transmembrane region" description="Helical" evidence="1">
    <location>
        <begin position="257"/>
        <end position="289"/>
    </location>
</feature>
<accession>A0A3B0SGE3</accession>
<feature type="transmembrane region" description="Helical" evidence="1">
    <location>
        <begin position="164"/>
        <end position="191"/>
    </location>
</feature>
<keyword evidence="1" id="KW-0812">Transmembrane</keyword>
<evidence type="ECO:0000313" key="2">
    <source>
        <dbReference type="EMBL" id="VAW00047.1"/>
    </source>
</evidence>
<feature type="transmembrane region" description="Helical" evidence="1">
    <location>
        <begin position="336"/>
        <end position="358"/>
    </location>
</feature>
<dbReference type="Pfam" id="PF13795">
    <property type="entry name" value="HupE_UreJ_2"/>
    <property type="match status" value="2"/>
</dbReference>
<dbReference type="EMBL" id="UOEH01000294">
    <property type="protein sequence ID" value="VAW00047.1"/>
    <property type="molecule type" value="Genomic_DNA"/>
</dbReference>
<reference evidence="2" key="1">
    <citation type="submission" date="2018-06" db="EMBL/GenBank/DDBJ databases">
        <authorList>
            <person name="Zhirakovskaya E."/>
        </authorList>
    </citation>
    <scope>NUCLEOTIDE SEQUENCE</scope>
</reference>
<protein>
    <recommendedName>
        <fullName evidence="3">HupE/UreJ family protein</fullName>
    </recommendedName>
</protein>
<gene>
    <name evidence="2" type="ORF">MNBD_ALPHA05-242</name>
</gene>
<evidence type="ECO:0008006" key="3">
    <source>
        <dbReference type="Google" id="ProtNLM"/>
    </source>
</evidence>
<sequence>MRLLFAIVALGCVVLCGPAAAHTRSQSFSSWTVNEHSLSFVFAVDARRVTQLSQIYTDEKDLQTLLVEHLRETIRVTQGKASCKRADIEPLGQNRNTLRVSGRFVCPNAIADGNVSITVAAFQIVSATHIHIARVDHEGELSDTVLREGRSTFTLRTENTPRSLWEFIGVGFFHVLSGLDHIVFLAALLIVATTPRTALLCITGFTLGHTVSLALVTLGIIAPNTQLVEAMIGFTIAVTALEAGAKYGLDRRSAMTGFAVLSLIVVALPLGGAALLFGAGFMLAAFAFFMARLSGEAALNLLPIVTTAFGLVHGAGFAGGLLEFSFLRTEIFAPLLGFNVGVELAQLAALASFYGLMLGLRQIHSIPAGFIERTASISIFALGCFWFAQRIWV</sequence>
<name>A0A3B0SGE3_9ZZZZ</name>
<evidence type="ECO:0000256" key="1">
    <source>
        <dbReference type="SAM" id="Phobius"/>
    </source>
</evidence>
<feature type="transmembrane region" description="Helical" evidence="1">
    <location>
        <begin position="227"/>
        <end position="245"/>
    </location>
</feature>
<feature type="transmembrane region" description="Helical" evidence="1">
    <location>
        <begin position="370"/>
        <end position="388"/>
    </location>
</feature>
<keyword evidence="1" id="KW-0472">Membrane</keyword>
<feature type="transmembrane region" description="Helical" evidence="1">
    <location>
        <begin position="198"/>
        <end position="221"/>
    </location>
</feature>
<dbReference type="InterPro" id="IPR032809">
    <property type="entry name" value="Put_HupE_UreJ"/>
</dbReference>
<organism evidence="2">
    <name type="scientific">hydrothermal vent metagenome</name>
    <dbReference type="NCBI Taxonomy" id="652676"/>
    <lineage>
        <taxon>unclassified sequences</taxon>
        <taxon>metagenomes</taxon>
        <taxon>ecological metagenomes</taxon>
    </lineage>
</organism>
<feature type="transmembrane region" description="Helical" evidence="1">
    <location>
        <begin position="301"/>
        <end position="324"/>
    </location>
</feature>